<gene>
    <name evidence="6" type="ORF">F4695_003681</name>
</gene>
<feature type="region of interest" description="Disordered" evidence="4">
    <location>
        <begin position="1"/>
        <end position="24"/>
    </location>
</feature>
<protein>
    <submittedName>
        <fullName evidence="6">LacI family gluconate utilization system Gnt-I transcriptional repressor</fullName>
    </submittedName>
</protein>
<evidence type="ECO:0000256" key="1">
    <source>
        <dbReference type="ARBA" id="ARBA00023015"/>
    </source>
</evidence>
<keyword evidence="2" id="KW-0238">DNA-binding</keyword>
<dbReference type="SUPFAM" id="SSF47413">
    <property type="entry name" value="lambda repressor-like DNA-binding domains"/>
    <property type="match status" value="1"/>
</dbReference>
<keyword evidence="1" id="KW-0805">Transcription regulation</keyword>
<dbReference type="CDD" id="cd01392">
    <property type="entry name" value="HTH_LacI"/>
    <property type="match status" value="1"/>
</dbReference>
<proteinExistence type="predicted"/>
<dbReference type="Gene3D" id="1.10.260.40">
    <property type="entry name" value="lambda repressor-like DNA-binding domains"/>
    <property type="match status" value="1"/>
</dbReference>
<dbReference type="RefSeq" id="WP_184655519.1">
    <property type="nucleotide sequence ID" value="NZ_JACHBU010000007.1"/>
</dbReference>
<dbReference type="Pfam" id="PF00356">
    <property type="entry name" value="LacI"/>
    <property type="match status" value="1"/>
</dbReference>
<dbReference type="CDD" id="cd01575">
    <property type="entry name" value="PBP1_GntR"/>
    <property type="match status" value="1"/>
</dbReference>
<dbReference type="AlphaFoldDB" id="A0A7X0JME9"/>
<dbReference type="PROSITE" id="PS50932">
    <property type="entry name" value="HTH_LACI_2"/>
    <property type="match status" value="1"/>
</dbReference>
<name>A0A7X0JME9_9HYPH</name>
<dbReference type="InterPro" id="IPR028082">
    <property type="entry name" value="Peripla_BP_I"/>
</dbReference>
<organism evidence="6 7">
    <name type="scientific">Rhizobium soli</name>
    <dbReference type="NCBI Taxonomy" id="424798"/>
    <lineage>
        <taxon>Bacteria</taxon>
        <taxon>Pseudomonadati</taxon>
        <taxon>Pseudomonadota</taxon>
        <taxon>Alphaproteobacteria</taxon>
        <taxon>Hyphomicrobiales</taxon>
        <taxon>Rhizobiaceae</taxon>
        <taxon>Rhizobium/Agrobacterium group</taxon>
        <taxon>Rhizobium</taxon>
    </lineage>
</organism>
<dbReference type="Proteomes" id="UP000585437">
    <property type="component" value="Unassembled WGS sequence"/>
</dbReference>
<evidence type="ECO:0000259" key="5">
    <source>
        <dbReference type="PROSITE" id="PS50932"/>
    </source>
</evidence>
<feature type="domain" description="HTH lacI-type" evidence="5">
    <location>
        <begin position="25"/>
        <end position="79"/>
    </location>
</feature>
<evidence type="ECO:0000313" key="6">
    <source>
        <dbReference type="EMBL" id="MBB6510295.1"/>
    </source>
</evidence>
<keyword evidence="3" id="KW-0804">Transcription</keyword>
<evidence type="ECO:0000256" key="4">
    <source>
        <dbReference type="SAM" id="MobiDB-lite"/>
    </source>
</evidence>
<dbReference type="InterPro" id="IPR046335">
    <property type="entry name" value="LacI/GalR-like_sensor"/>
</dbReference>
<evidence type="ECO:0000256" key="3">
    <source>
        <dbReference type="ARBA" id="ARBA00023163"/>
    </source>
</evidence>
<reference evidence="6 7" key="1">
    <citation type="submission" date="2020-08" db="EMBL/GenBank/DDBJ databases">
        <title>The Agave Microbiome: Exploring the role of microbial communities in plant adaptations to desert environments.</title>
        <authorList>
            <person name="Partida-Martinez L.P."/>
        </authorList>
    </citation>
    <scope>NUCLEOTIDE SEQUENCE [LARGE SCALE GENOMIC DNA]</scope>
    <source>
        <strain evidence="6 7">AS3.12</strain>
    </source>
</reference>
<comment type="caution">
    <text evidence="6">The sequence shown here is derived from an EMBL/GenBank/DDBJ whole genome shotgun (WGS) entry which is preliminary data.</text>
</comment>
<dbReference type="SMART" id="SM00354">
    <property type="entry name" value="HTH_LACI"/>
    <property type="match status" value="1"/>
</dbReference>
<dbReference type="Pfam" id="PF13377">
    <property type="entry name" value="Peripla_BP_3"/>
    <property type="match status" value="1"/>
</dbReference>
<dbReference type="InterPro" id="IPR000843">
    <property type="entry name" value="HTH_LacI"/>
</dbReference>
<dbReference type="GO" id="GO:0003700">
    <property type="term" value="F:DNA-binding transcription factor activity"/>
    <property type="evidence" value="ECO:0007669"/>
    <property type="project" value="TreeGrafter"/>
</dbReference>
<dbReference type="GO" id="GO:0000976">
    <property type="term" value="F:transcription cis-regulatory region binding"/>
    <property type="evidence" value="ECO:0007669"/>
    <property type="project" value="TreeGrafter"/>
</dbReference>
<accession>A0A7X0JME9</accession>
<dbReference type="SUPFAM" id="SSF53822">
    <property type="entry name" value="Periplasmic binding protein-like I"/>
    <property type="match status" value="1"/>
</dbReference>
<dbReference type="PANTHER" id="PTHR30146">
    <property type="entry name" value="LACI-RELATED TRANSCRIPTIONAL REPRESSOR"/>
    <property type="match status" value="1"/>
</dbReference>
<feature type="compositionally biased region" description="Basic and acidic residues" evidence="4">
    <location>
        <begin position="1"/>
        <end position="23"/>
    </location>
</feature>
<evidence type="ECO:0000313" key="7">
    <source>
        <dbReference type="Proteomes" id="UP000585437"/>
    </source>
</evidence>
<dbReference type="PANTHER" id="PTHR30146:SF33">
    <property type="entry name" value="TRANSCRIPTIONAL REGULATOR"/>
    <property type="match status" value="1"/>
</dbReference>
<dbReference type="InterPro" id="IPR010982">
    <property type="entry name" value="Lambda_DNA-bd_dom_sf"/>
</dbReference>
<dbReference type="Gene3D" id="3.40.50.2300">
    <property type="match status" value="2"/>
</dbReference>
<sequence>MTISTKARDGDDDRSASERKDRPAPTLASIADRVGVSVNTVSRALRAPNTVRVELRKRINVAMEELNYVPNRLAGGLSGTRTDIVGVVVTSLYYSEFASIIDTLQSSLLEHDLQVMLANTRYNPDQEMKLVRSILSWRPAAVAIIGIDHPPKVVELLKSSGIPIIEMWDTSGPVIDTAIGFDHQAVGAAQARHLIDRGYRKLAFVGSLRENDRRARKRLFGLETEAVKAGIAPVVTCTEPIGGSPDLGEKLALDLLQTHPGIDAIVCNSDVVAFGVMRGLRKLGKRVPEDIGVMAFGDNEAAACITPPLTTIRPDRERIGRLTADAIVARINGGEPQTTIVDWKLVARQSTQRDTVEPTDAG</sequence>
<keyword evidence="7" id="KW-1185">Reference proteome</keyword>
<evidence type="ECO:0000256" key="2">
    <source>
        <dbReference type="ARBA" id="ARBA00023125"/>
    </source>
</evidence>
<dbReference type="EMBL" id="JACHBU010000007">
    <property type="protein sequence ID" value="MBB6510295.1"/>
    <property type="molecule type" value="Genomic_DNA"/>
</dbReference>